<gene>
    <name evidence="4" type="ORF">PCL1606_36340</name>
</gene>
<dbReference type="PROSITE" id="PS50043">
    <property type="entry name" value="HTH_LUXR_2"/>
    <property type="match status" value="1"/>
</dbReference>
<dbReference type="GO" id="GO:0003677">
    <property type="term" value="F:DNA binding"/>
    <property type="evidence" value="ECO:0007669"/>
    <property type="project" value="UniProtKB-KW"/>
</dbReference>
<feature type="domain" description="PAS" evidence="3">
    <location>
        <begin position="141"/>
        <end position="196"/>
    </location>
</feature>
<dbReference type="SUPFAM" id="SSF46894">
    <property type="entry name" value="C-terminal effector domain of the bipartite response regulators"/>
    <property type="match status" value="1"/>
</dbReference>
<dbReference type="SMART" id="SM00421">
    <property type="entry name" value="HTH_LUXR"/>
    <property type="match status" value="1"/>
</dbReference>
<dbReference type="Gene3D" id="3.30.450.20">
    <property type="entry name" value="PAS domain"/>
    <property type="match status" value="3"/>
</dbReference>
<dbReference type="Pfam" id="PF13426">
    <property type="entry name" value="PAS_9"/>
    <property type="match status" value="1"/>
</dbReference>
<dbReference type="InterPro" id="IPR016032">
    <property type="entry name" value="Sig_transdc_resp-reg_C-effctor"/>
</dbReference>
<dbReference type="PRINTS" id="PR00038">
    <property type="entry name" value="HTHLUXR"/>
</dbReference>
<feature type="domain" description="PAS" evidence="3">
    <location>
        <begin position="266"/>
        <end position="313"/>
    </location>
</feature>
<accession>A0A0D5Y214</accession>
<dbReference type="PROSITE" id="PS50112">
    <property type="entry name" value="PAS"/>
    <property type="match status" value="2"/>
</dbReference>
<dbReference type="Pfam" id="PF00196">
    <property type="entry name" value="GerE"/>
    <property type="match status" value="1"/>
</dbReference>
<dbReference type="NCBIfam" id="TIGR00229">
    <property type="entry name" value="sensory_box"/>
    <property type="match status" value="2"/>
</dbReference>
<dbReference type="AlphaFoldDB" id="A0A0D5Y214"/>
<dbReference type="SMART" id="SM00091">
    <property type="entry name" value="PAS"/>
    <property type="match status" value="3"/>
</dbReference>
<dbReference type="CDD" id="cd00130">
    <property type="entry name" value="PAS"/>
    <property type="match status" value="2"/>
</dbReference>
<feature type="domain" description="HTH luxR-type" evidence="2">
    <location>
        <begin position="422"/>
        <end position="487"/>
    </location>
</feature>
<evidence type="ECO:0000256" key="1">
    <source>
        <dbReference type="ARBA" id="ARBA00023125"/>
    </source>
</evidence>
<dbReference type="RefSeq" id="WP_045883899.1">
    <property type="nucleotide sequence ID" value="NZ_CP011110.1"/>
</dbReference>
<organism evidence="4 5">
    <name type="scientific">Pseudomonas chlororaphis</name>
    <dbReference type="NCBI Taxonomy" id="587753"/>
    <lineage>
        <taxon>Bacteria</taxon>
        <taxon>Pseudomonadati</taxon>
        <taxon>Pseudomonadota</taxon>
        <taxon>Gammaproteobacteria</taxon>
        <taxon>Pseudomonadales</taxon>
        <taxon>Pseudomonadaceae</taxon>
        <taxon>Pseudomonas</taxon>
    </lineage>
</organism>
<reference evidence="4 5" key="1">
    <citation type="journal article" date="2015" name="Mol. Plant Microbe Interact.">
        <title>Comparative Genomic Analysis of Pseudomonas chlororaphis PCL1606 Reveals New Insight into Antifungal Compounds Involved in Biocontrol.</title>
        <authorList>
            <person name="Calderon C.E."/>
            <person name="Ramos C."/>
            <person name="de Vicente A."/>
            <person name="Cazorla F.M."/>
        </authorList>
    </citation>
    <scope>NUCLEOTIDE SEQUENCE [LARGE SCALE GENOMIC DNA]</scope>
    <source>
        <strain evidence="4 5">PCL1606</strain>
    </source>
</reference>
<dbReference type="PANTHER" id="PTHR43214:SF38">
    <property type="entry name" value="NITRATE_NITRITE RESPONSE REGULATOR PROTEIN NARL"/>
    <property type="match status" value="1"/>
</dbReference>
<proteinExistence type="predicted"/>
<sequence>MSQDVLATETNRRQLQQIISGLSDGVILLEADRRIIWANEAALAMHGVDEVGELGANDREYAERFALRYRNNHPLALESYPINRVAAGETFSDVVVEVRSGEGEQERTWVHRVRSMILTDSAGVVESLVLILSDATEWASAEQRFEKTFNSNPAPAVICRLSDLRYIKVNQGFLEMTGYARDQVIGRSVYEVDVLHGAERKDLAIERLGQGATIPQMEAQLRLPEGGSKLVIVAGQPLDIHEEDCMLFTFMDLEPRRKAETALRQSEERFAKAFRLTPVPTLVCSADNQQIVDINEAFLESTGYTAEELLGKTVEEVGFIAGPHACARLFAVLEKSSDVRGADLRVKKKGGELIDCVVSADTVNIQDKPSYLLVLMDITERKRSELELVAAIEEVMRDASWFSQTLIEKLANVRSANQAELPSASYTDLTARERDVLGLICEGLADKEIAARLQLAPSTVRNHVATVYSKLAVHSRAEAIVWARERGLFAGERRAKGQR</sequence>
<dbReference type="OrthoDB" id="434992at2"/>
<dbReference type="CDD" id="cd06170">
    <property type="entry name" value="LuxR_C_like"/>
    <property type="match status" value="1"/>
</dbReference>
<evidence type="ECO:0000259" key="2">
    <source>
        <dbReference type="PROSITE" id="PS50043"/>
    </source>
</evidence>
<evidence type="ECO:0000313" key="4">
    <source>
        <dbReference type="EMBL" id="AKA25085.1"/>
    </source>
</evidence>
<dbReference type="Gene3D" id="3.40.50.2300">
    <property type="match status" value="1"/>
</dbReference>
<dbReference type="InterPro" id="IPR000792">
    <property type="entry name" value="Tscrpt_reg_LuxR_C"/>
</dbReference>
<dbReference type="Pfam" id="PF13188">
    <property type="entry name" value="PAS_8"/>
    <property type="match status" value="2"/>
</dbReference>
<protein>
    <submittedName>
        <fullName evidence="4">LuxR family transcriptional regulator</fullName>
    </submittedName>
</protein>
<dbReference type="InterPro" id="IPR035965">
    <property type="entry name" value="PAS-like_dom_sf"/>
</dbReference>
<name>A0A0D5Y214_9PSED</name>
<dbReference type="Proteomes" id="UP000032748">
    <property type="component" value="Chromosome"/>
</dbReference>
<dbReference type="EMBL" id="CP011110">
    <property type="protein sequence ID" value="AKA25085.1"/>
    <property type="molecule type" value="Genomic_DNA"/>
</dbReference>
<dbReference type="SUPFAM" id="SSF55785">
    <property type="entry name" value="PYP-like sensor domain (PAS domain)"/>
    <property type="match status" value="3"/>
</dbReference>
<keyword evidence="1" id="KW-0238">DNA-binding</keyword>
<dbReference type="PATRIC" id="fig|587753.10.peg.3623"/>
<evidence type="ECO:0000313" key="5">
    <source>
        <dbReference type="Proteomes" id="UP000032748"/>
    </source>
</evidence>
<dbReference type="GO" id="GO:0006355">
    <property type="term" value="P:regulation of DNA-templated transcription"/>
    <property type="evidence" value="ECO:0007669"/>
    <property type="project" value="InterPro"/>
</dbReference>
<dbReference type="InterPro" id="IPR039420">
    <property type="entry name" value="WalR-like"/>
</dbReference>
<dbReference type="PANTHER" id="PTHR43214">
    <property type="entry name" value="TWO-COMPONENT RESPONSE REGULATOR"/>
    <property type="match status" value="1"/>
</dbReference>
<dbReference type="KEGG" id="pcz:PCL1606_36340"/>
<dbReference type="InterPro" id="IPR000014">
    <property type="entry name" value="PAS"/>
</dbReference>
<evidence type="ECO:0000259" key="3">
    <source>
        <dbReference type="PROSITE" id="PS50112"/>
    </source>
</evidence>